<proteinExistence type="predicted"/>
<reference evidence="1 2" key="2">
    <citation type="submission" date="2010-03" db="EMBL/GenBank/DDBJ databases">
        <authorList>
            <person name="Pajon A."/>
        </authorList>
    </citation>
    <scope>NUCLEOTIDE SEQUENCE [LARGE SCALE GENOMIC DNA]</scope>
    <source>
        <strain evidence="1 2">GD/7</strain>
    </source>
</reference>
<evidence type="ECO:0000313" key="1">
    <source>
        <dbReference type="EMBL" id="CBK80843.1"/>
    </source>
</evidence>
<dbReference type="RefSeq" id="WP_015514411.1">
    <property type="nucleotide sequence ID" value="NC_021009.1"/>
</dbReference>
<dbReference type="SUPFAM" id="SSF88659">
    <property type="entry name" value="Sigma3 and sigma4 domains of RNA polymerase sigma factors"/>
    <property type="match status" value="1"/>
</dbReference>
<sequence>MEKSTTGKSAISKDMTKEQTIFYVGQKVLKKFEKIKLERPLTPAEKRKEDEVKQLLFENIVRFGMGEANRRIAKYRIDKDARADIQQALALMFFDKLPQYDPRVSTPSTFFVRYFNQVISEYLLANSQHLSQYDAHNVSKVRGAIQYYESRNIQWDVHMIVNRTGLSQKVVVQTIHIAANSQRANIDDQIDLPSKMPTPEENAVHRDKLYRIINAINRTLSKDECQFFFYRMNLDGTKDRTYQDVANHYGMSVKDVKKQWSSITARLGNVSEIKMYRDPNAKKKDKLKVKLSEGLAAEELEKDLIDTIREAADMLL</sequence>
<evidence type="ECO:0008006" key="3">
    <source>
        <dbReference type="Google" id="ProtNLM"/>
    </source>
</evidence>
<dbReference type="AlphaFoldDB" id="D4J922"/>
<evidence type="ECO:0000313" key="2">
    <source>
        <dbReference type="Proteomes" id="UP000008798"/>
    </source>
</evidence>
<protein>
    <recommendedName>
        <fullName evidence="3">RNA polymerase sigma factor, sigma-70 family</fullName>
    </recommendedName>
</protein>
<dbReference type="HOGENOM" id="CLU_926824_0_0_9"/>
<name>D4J922_9FIRM</name>
<dbReference type="PATRIC" id="fig|717962.3.peg.2027"/>
<gene>
    <name evidence="1" type="ORF">CC1_21370</name>
</gene>
<dbReference type="KEGG" id="cct:CC1_21370"/>
<dbReference type="Proteomes" id="UP000008798">
    <property type="component" value="Chromosome"/>
</dbReference>
<dbReference type="InterPro" id="IPR013324">
    <property type="entry name" value="RNA_pol_sigma_r3/r4-like"/>
</dbReference>
<reference evidence="1 2" key="1">
    <citation type="submission" date="2010-03" db="EMBL/GenBank/DDBJ databases">
        <title>The genome sequence of Coprococcus catus GD/7.</title>
        <authorList>
            <consortium name="metaHIT consortium -- http://www.metahit.eu/"/>
            <person name="Pajon A."/>
            <person name="Turner K."/>
            <person name="Parkhill J."/>
            <person name="Duncan S."/>
            <person name="Flint H."/>
        </authorList>
    </citation>
    <scope>NUCLEOTIDE SEQUENCE [LARGE SCALE GENOMIC DNA]</scope>
    <source>
        <strain evidence="1 2">GD/7</strain>
    </source>
</reference>
<dbReference type="STRING" id="717962.CC1_21370"/>
<organism evidence="1 2">
    <name type="scientific">Coprococcus catus GD/7</name>
    <dbReference type="NCBI Taxonomy" id="717962"/>
    <lineage>
        <taxon>Bacteria</taxon>
        <taxon>Bacillati</taxon>
        <taxon>Bacillota</taxon>
        <taxon>Clostridia</taxon>
        <taxon>Lachnospirales</taxon>
        <taxon>Lachnospiraceae</taxon>
        <taxon>Coprococcus</taxon>
    </lineage>
</organism>
<dbReference type="EMBL" id="FP929038">
    <property type="protein sequence ID" value="CBK80843.1"/>
    <property type="molecule type" value="Genomic_DNA"/>
</dbReference>
<accession>D4J922</accession>